<dbReference type="PANTHER" id="PTHR37483">
    <property type="entry name" value="UPF0125 PROTEIN RATB"/>
    <property type="match status" value="1"/>
</dbReference>
<dbReference type="EMBL" id="CP022530">
    <property type="protein sequence ID" value="ASP37270.1"/>
    <property type="molecule type" value="Genomic_DNA"/>
</dbReference>
<gene>
    <name evidence="3" type="ORF">CHH28_00575</name>
</gene>
<dbReference type="NCBIfam" id="NF002490">
    <property type="entry name" value="PRK01777.1"/>
    <property type="match status" value="1"/>
</dbReference>
<name>A0A222FET3_9GAMM</name>
<dbReference type="SUPFAM" id="SSF54285">
    <property type="entry name" value="MoaD/ThiS"/>
    <property type="match status" value="1"/>
</dbReference>
<dbReference type="InterPro" id="IPR005346">
    <property type="entry name" value="RnfH"/>
</dbReference>
<dbReference type="InterPro" id="IPR037021">
    <property type="entry name" value="RnfH_sf"/>
</dbReference>
<protein>
    <recommendedName>
        <fullName evidence="2">UPF0125 protein CHH28_00575</fullName>
    </recommendedName>
</protein>
<reference evidence="3 4" key="1">
    <citation type="submission" date="2017-07" db="EMBL/GenBank/DDBJ databases">
        <title>Annotated genome sequence of Bacterioplanes sanyensis isolated from Red Sea.</title>
        <authorList>
            <person name="Rehman Z.U."/>
        </authorList>
    </citation>
    <scope>NUCLEOTIDE SEQUENCE [LARGE SCALE GENOMIC DNA]</scope>
    <source>
        <strain evidence="3 4">NV9</strain>
    </source>
</reference>
<dbReference type="AlphaFoldDB" id="A0A222FET3"/>
<evidence type="ECO:0000313" key="3">
    <source>
        <dbReference type="EMBL" id="ASP37270.1"/>
    </source>
</evidence>
<dbReference type="PANTHER" id="PTHR37483:SF1">
    <property type="entry name" value="UPF0125 PROTEIN RATB"/>
    <property type="match status" value="1"/>
</dbReference>
<dbReference type="RefSeq" id="WP_094058488.1">
    <property type="nucleotide sequence ID" value="NZ_CP022530.1"/>
</dbReference>
<dbReference type="Gene3D" id="3.10.20.280">
    <property type="entry name" value="RnfH-like"/>
    <property type="match status" value="1"/>
</dbReference>
<dbReference type="HAMAP" id="MF_00460">
    <property type="entry name" value="UPF0125_RnfH"/>
    <property type="match status" value="1"/>
</dbReference>
<dbReference type="KEGG" id="bsan:CHH28_00575"/>
<evidence type="ECO:0000256" key="2">
    <source>
        <dbReference type="HAMAP-Rule" id="MF_00460"/>
    </source>
</evidence>
<evidence type="ECO:0000256" key="1">
    <source>
        <dbReference type="ARBA" id="ARBA00010645"/>
    </source>
</evidence>
<comment type="similarity">
    <text evidence="1 2">Belongs to the UPF0125 (RnfH) family.</text>
</comment>
<keyword evidence="4" id="KW-1185">Reference proteome</keyword>
<sequence length="102" mass="11192">MAEWVEVEVAYALPHKQRILSVKVEEGSSLLDAVRASGIEGEFPELDLTQAKFGIFGKASRAPEKDTVRQGDRIEIYRPLLIDPKQARANRAAKAAAKSDNG</sequence>
<proteinExistence type="inferred from homology"/>
<dbReference type="Proteomes" id="UP000202440">
    <property type="component" value="Chromosome"/>
</dbReference>
<evidence type="ECO:0000313" key="4">
    <source>
        <dbReference type="Proteomes" id="UP000202440"/>
    </source>
</evidence>
<accession>A0A222FET3</accession>
<dbReference type="InterPro" id="IPR016155">
    <property type="entry name" value="Mopterin_synth/thiamin_S_b"/>
</dbReference>
<organism evidence="3 4">
    <name type="scientific">Bacterioplanes sanyensis</name>
    <dbReference type="NCBI Taxonomy" id="1249553"/>
    <lineage>
        <taxon>Bacteria</taxon>
        <taxon>Pseudomonadati</taxon>
        <taxon>Pseudomonadota</taxon>
        <taxon>Gammaproteobacteria</taxon>
        <taxon>Oceanospirillales</taxon>
        <taxon>Oceanospirillaceae</taxon>
        <taxon>Bacterioplanes</taxon>
    </lineage>
</organism>
<dbReference type="Pfam" id="PF03658">
    <property type="entry name" value="Ub-RnfH"/>
    <property type="match status" value="1"/>
</dbReference>
<dbReference type="OrthoDB" id="9796575at2"/>